<dbReference type="AlphaFoldDB" id="A0A2N3R5J3"/>
<dbReference type="Proteomes" id="UP000233762">
    <property type="component" value="Unassembled WGS sequence"/>
</dbReference>
<dbReference type="EMBL" id="PCHH01000002">
    <property type="protein sequence ID" value="PKV04052.1"/>
    <property type="molecule type" value="Genomic_DNA"/>
</dbReference>
<feature type="domain" description="Polysaccharide pyruvyl transferase" evidence="1">
    <location>
        <begin position="17"/>
        <end position="304"/>
    </location>
</feature>
<keyword evidence="2" id="KW-0808">Transferase</keyword>
<sequence length="369" mass="42275">MKKRISSYTITCSRPNNYGAVLQTYALNKALTKLDVDAKVIDYNPSYYKKSNQRFIKKLIRNIIRIPDNIKGNRVFGGFLQQYVPMSTETFDNYADLLSNPPQADLYIAGSDQIWNCMNKENGKDDAFFLTFAPTAKRRITYAASLAMPHIPNSQKDRYHNLIEALDQVSVREPSAKPLLQEIGIRNVKTVPDPVFLLNRDDWDELADQSDFKKTEDYILVYGYNRQKDVYSYAKELAKKLNIKVYIIGNAIEDYFLPGDKYFWNASPNTFIDLIRNAKAVVTNSFHGTVFSLIYNVPFHFFTVKQSTNSRMLDLLSTTGLINRHVTDSKLLSNSVSFENANSVIATQRDTGIEYLISNIEAVRNNENR</sequence>
<dbReference type="InterPro" id="IPR007345">
    <property type="entry name" value="Polysacch_pyruvyl_Trfase"/>
</dbReference>
<accession>A0A2N3R5J3</accession>
<dbReference type="Pfam" id="PF04230">
    <property type="entry name" value="PS_pyruv_trans"/>
    <property type="match status" value="1"/>
</dbReference>
<dbReference type="GO" id="GO:0016740">
    <property type="term" value="F:transferase activity"/>
    <property type="evidence" value="ECO:0007669"/>
    <property type="project" value="UniProtKB-KW"/>
</dbReference>
<proteinExistence type="predicted"/>
<gene>
    <name evidence="2" type="ORF">CQR50_0964</name>
</gene>
<comment type="caution">
    <text evidence="2">The sequence shown here is derived from an EMBL/GenBank/DDBJ whole genome shotgun (WGS) entry which is preliminary data.</text>
</comment>
<evidence type="ECO:0000313" key="3">
    <source>
        <dbReference type="Proteomes" id="UP000233762"/>
    </source>
</evidence>
<dbReference type="RefSeq" id="WP_101398795.1">
    <property type="nucleotide sequence ID" value="NZ_PCHH01000002.1"/>
</dbReference>
<evidence type="ECO:0000259" key="1">
    <source>
        <dbReference type="Pfam" id="PF04230"/>
    </source>
</evidence>
<reference evidence="2 3" key="1">
    <citation type="submission" date="2017-10" db="EMBL/GenBank/DDBJ databases">
        <title>Bifidobacterium genomics.</title>
        <authorList>
            <person name="Lugli G.A."/>
            <person name="Milani C."/>
            <person name="Mancabelli L."/>
        </authorList>
    </citation>
    <scope>NUCLEOTIDE SEQUENCE [LARGE SCALE GENOMIC DNA]</scope>
    <source>
        <strain evidence="2 3">1520B</strain>
    </source>
</reference>
<organism evidence="2 3">
    <name type="scientific">Bifidobacterium pseudolongum subsp. globosum</name>
    <dbReference type="NCBI Taxonomy" id="1690"/>
    <lineage>
        <taxon>Bacteria</taxon>
        <taxon>Bacillati</taxon>
        <taxon>Actinomycetota</taxon>
        <taxon>Actinomycetes</taxon>
        <taxon>Bifidobacteriales</taxon>
        <taxon>Bifidobacteriaceae</taxon>
        <taxon>Bifidobacterium</taxon>
    </lineage>
</organism>
<protein>
    <submittedName>
        <fullName evidence="2">Polysaccharide pyruvyl transferase</fullName>
    </submittedName>
</protein>
<name>A0A2N3R5J3_9BIFI</name>
<evidence type="ECO:0000313" key="2">
    <source>
        <dbReference type="EMBL" id="PKV04052.1"/>
    </source>
</evidence>